<evidence type="ECO:0000256" key="7">
    <source>
        <dbReference type="SAM" id="SignalP"/>
    </source>
</evidence>
<evidence type="ECO:0000313" key="11">
    <source>
        <dbReference type="Proteomes" id="UP000245207"/>
    </source>
</evidence>
<evidence type="ECO:0000256" key="3">
    <source>
        <dbReference type="ARBA" id="ARBA00022729"/>
    </source>
</evidence>
<proteinExistence type="inferred from homology"/>
<keyword evidence="3 7" id="KW-0732">Signal</keyword>
<dbReference type="InterPro" id="IPR000169">
    <property type="entry name" value="Pept_cys_AS"/>
</dbReference>
<dbReference type="PROSITE" id="PS00139">
    <property type="entry name" value="THIOL_PROTEASE_CYS"/>
    <property type="match status" value="1"/>
</dbReference>
<keyword evidence="5" id="KW-0788">Thiol protease</keyword>
<dbReference type="InterPro" id="IPR039417">
    <property type="entry name" value="Peptidase_C1A_papain-like"/>
</dbReference>
<keyword evidence="4" id="KW-0378">Hydrolase</keyword>
<evidence type="ECO:0000256" key="6">
    <source>
        <dbReference type="ARBA" id="ARBA00023157"/>
    </source>
</evidence>
<dbReference type="SMART" id="SM00645">
    <property type="entry name" value="Pept_C1"/>
    <property type="match status" value="1"/>
</dbReference>
<dbReference type="Pfam" id="PF00112">
    <property type="entry name" value="Peptidase_C1"/>
    <property type="match status" value="1"/>
</dbReference>
<feature type="domain" description="Cathepsin propeptide inhibitor" evidence="9">
    <location>
        <begin position="40"/>
        <end position="92"/>
    </location>
</feature>
<dbReference type="InterPro" id="IPR000668">
    <property type="entry name" value="Peptidase_C1A_C"/>
</dbReference>
<dbReference type="SMART" id="SM00848">
    <property type="entry name" value="Inhibitor_I29"/>
    <property type="match status" value="1"/>
</dbReference>
<dbReference type="PRINTS" id="PR00705">
    <property type="entry name" value="PAPAIN"/>
</dbReference>
<evidence type="ECO:0000256" key="2">
    <source>
        <dbReference type="ARBA" id="ARBA00022670"/>
    </source>
</evidence>
<name>A0A2U1LRL0_ARTAN</name>
<evidence type="ECO:0000313" key="10">
    <source>
        <dbReference type="EMBL" id="PWA51638.1"/>
    </source>
</evidence>
<dbReference type="PANTHER" id="PTHR12411">
    <property type="entry name" value="CYSTEINE PROTEASE FAMILY C1-RELATED"/>
    <property type="match status" value="1"/>
</dbReference>
<dbReference type="GO" id="GO:0006508">
    <property type="term" value="P:proteolysis"/>
    <property type="evidence" value="ECO:0007669"/>
    <property type="project" value="UniProtKB-KW"/>
</dbReference>
<keyword evidence="11" id="KW-1185">Reference proteome</keyword>
<dbReference type="OrthoDB" id="10253408at2759"/>
<organism evidence="10 11">
    <name type="scientific">Artemisia annua</name>
    <name type="common">Sweet wormwood</name>
    <dbReference type="NCBI Taxonomy" id="35608"/>
    <lineage>
        <taxon>Eukaryota</taxon>
        <taxon>Viridiplantae</taxon>
        <taxon>Streptophyta</taxon>
        <taxon>Embryophyta</taxon>
        <taxon>Tracheophyta</taxon>
        <taxon>Spermatophyta</taxon>
        <taxon>Magnoliopsida</taxon>
        <taxon>eudicotyledons</taxon>
        <taxon>Gunneridae</taxon>
        <taxon>Pentapetalae</taxon>
        <taxon>asterids</taxon>
        <taxon>campanulids</taxon>
        <taxon>Asterales</taxon>
        <taxon>Asteraceae</taxon>
        <taxon>Asteroideae</taxon>
        <taxon>Anthemideae</taxon>
        <taxon>Artemisiinae</taxon>
        <taxon>Artemisia</taxon>
    </lineage>
</organism>
<comment type="caution">
    <text evidence="10">The sequence shown here is derived from an EMBL/GenBank/DDBJ whole genome shotgun (WGS) entry which is preliminary data.</text>
</comment>
<keyword evidence="2" id="KW-0645">Protease</keyword>
<dbReference type="Gene3D" id="3.90.70.10">
    <property type="entry name" value="Cysteine proteinases"/>
    <property type="match status" value="1"/>
</dbReference>
<evidence type="ECO:0000256" key="4">
    <source>
        <dbReference type="ARBA" id="ARBA00022801"/>
    </source>
</evidence>
<dbReference type="STRING" id="35608.A0A2U1LRL0"/>
<gene>
    <name evidence="10" type="ORF">CTI12_AA463430</name>
</gene>
<dbReference type="InterPro" id="IPR013128">
    <property type="entry name" value="Peptidase_C1A"/>
</dbReference>
<dbReference type="AlphaFoldDB" id="A0A2U1LRL0"/>
<feature type="domain" description="Peptidase C1A papain C-terminal" evidence="8">
    <location>
        <begin position="124"/>
        <end position="341"/>
    </location>
</feature>
<dbReference type="InterPro" id="IPR038765">
    <property type="entry name" value="Papain-like_cys_pep_sf"/>
</dbReference>
<reference evidence="10 11" key="1">
    <citation type="journal article" date="2018" name="Mol. Plant">
        <title>The genome of Artemisia annua provides insight into the evolution of Asteraceae family and artemisinin biosynthesis.</title>
        <authorList>
            <person name="Shen Q."/>
            <person name="Zhang L."/>
            <person name="Liao Z."/>
            <person name="Wang S."/>
            <person name="Yan T."/>
            <person name="Shi P."/>
            <person name="Liu M."/>
            <person name="Fu X."/>
            <person name="Pan Q."/>
            <person name="Wang Y."/>
            <person name="Lv Z."/>
            <person name="Lu X."/>
            <person name="Zhang F."/>
            <person name="Jiang W."/>
            <person name="Ma Y."/>
            <person name="Chen M."/>
            <person name="Hao X."/>
            <person name="Li L."/>
            <person name="Tang Y."/>
            <person name="Lv G."/>
            <person name="Zhou Y."/>
            <person name="Sun X."/>
            <person name="Brodelius P.E."/>
            <person name="Rose J.K.C."/>
            <person name="Tang K."/>
        </authorList>
    </citation>
    <scope>NUCLEOTIDE SEQUENCE [LARGE SCALE GENOMIC DNA]</scope>
    <source>
        <strain evidence="11">cv. Huhao1</strain>
        <tissue evidence="10">Leaf</tissue>
    </source>
</reference>
<dbReference type="Pfam" id="PF08246">
    <property type="entry name" value="Inhibitor_I29"/>
    <property type="match status" value="1"/>
</dbReference>
<dbReference type="FunFam" id="3.90.70.10:FF:000067">
    <property type="entry name" value="Senescence-specific cysteine protease"/>
    <property type="match status" value="1"/>
</dbReference>
<dbReference type="GO" id="GO:0008234">
    <property type="term" value="F:cysteine-type peptidase activity"/>
    <property type="evidence" value="ECO:0007669"/>
    <property type="project" value="UniProtKB-KW"/>
</dbReference>
<dbReference type="SUPFAM" id="SSF54001">
    <property type="entry name" value="Cysteine proteinases"/>
    <property type="match status" value="1"/>
</dbReference>
<accession>A0A2U1LRL0</accession>
<dbReference type="PROSITE" id="PS00640">
    <property type="entry name" value="THIOL_PROTEASE_ASN"/>
    <property type="match status" value="1"/>
</dbReference>
<dbReference type="InterPro" id="IPR025661">
    <property type="entry name" value="Pept_asp_AS"/>
</dbReference>
<dbReference type="PROSITE" id="PS00639">
    <property type="entry name" value="THIOL_PROTEASE_HIS"/>
    <property type="match status" value="1"/>
</dbReference>
<protein>
    <submittedName>
        <fullName evidence="10">Peptidase C1A</fullName>
    </submittedName>
</protein>
<dbReference type="CDD" id="cd02248">
    <property type="entry name" value="Peptidase_C1A"/>
    <property type="match status" value="1"/>
</dbReference>
<comment type="similarity">
    <text evidence="1">Belongs to the peptidase C1 family.</text>
</comment>
<evidence type="ECO:0000256" key="5">
    <source>
        <dbReference type="ARBA" id="ARBA00022807"/>
    </source>
</evidence>
<keyword evidence="6" id="KW-1015">Disulfide bond</keyword>
<evidence type="ECO:0000259" key="9">
    <source>
        <dbReference type="SMART" id="SM00848"/>
    </source>
</evidence>
<dbReference type="InterPro" id="IPR025660">
    <property type="entry name" value="Pept_his_AS"/>
</dbReference>
<dbReference type="EMBL" id="PKPP01008082">
    <property type="protein sequence ID" value="PWA51638.1"/>
    <property type="molecule type" value="Genomic_DNA"/>
</dbReference>
<dbReference type="Proteomes" id="UP000245207">
    <property type="component" value="Unassembled WGS sequence"/>
</dbReference>
<evidence type="ECO:0000256" key="1">
    <source>
        <dbReference type="ARBA" id="ARBA00008455"/>
    </source>
</evidence>
<sequence length="351" mass="39695">MEINKFLLLSFSLVWILGVVDSFDYHEKELQSEEGLQGMYDRWRSHHEVDQKSPERFNVFKSNVQHVHETNKLNRPYKLKLNVYADMTNQEFVSTYADSKTDHIDALMGSPETNLKFIYADATIPPKIDWRAHNAVTPVKNQGQCGSCWAFAAVAAVEGINAIRTGQLLTLSEQQLVDCDSKGMNMGCNGGSHAEAFKFIHEHGGLATQESYPYVGKREQCCTAKFGHHSITLDGRESIPRRNEEAMLKAVAHQPVTISMDPNSRDYMFYSSGVFTGQCGTRTMHAMTVVGYDETPEGLKYWIVKNSWGPKWGEQGYIRMLRGVQLPEGQCGMYIQPSMPRKDPNLPNNEL</sequence>
<dbReference type="InterPro" id="IPR013201">
    <property type="entry name" value="Prot_inhib_I29"/>
</dbReference>
<feature type="signal peptide" evidence="7">
    <location>
        <begin position="1"/>
        <end position="22"/>
    </location>
</feature>
<evidence type="ECO:0000259" key="8">
    <source>
        <dbReference type="SMART" id="SM00645"/>
    </source>
</evidence>
<feature type="chain" id="PRO_5018726855" evidence="7">
    <location>
        <begin position="23"/>
        <end position="351"/>
    </location>
</feature>